<dbReference type="FunFam" id="3.40.50.450:FF:000002">
    <property type="entry name" value="ATP-dependent 6-phosphofructokinase"/>
    <property type="match status" value="1"/>
</dbReference>
<keyword evidence="9" id="KW-0324">Glycolysis</keyword>
<comment type="function">
    <text evidence="2">Catalyzes the phosphorylation of D-fructose 6-phosphate to fructose 1,6-bisphosphate by ATP, the first committing step of glycolysis.</text>
</comment>
<dbReference type="OrthoDB" id="537915at2759"/>
<dbReference type="Pfam" id="PF00365">
    <property type="entry name" value="PFK"/>
    <property type="match status" value="1"/>
</dbReference>
<comment type="catalytic activity">
    <reaction evidence="10">
        <text>beta-D-fructose 6-phosphate + ATP = beta-D-fructose 1,6-bisphosphate + ADP + H(+)</text>
        <dbReference type="Rhea" id="RHEA:16109"/>
        <dbReference type="ChEBI" id="CHEBI:15378"/>
        <dbReference type="ChEBI" id="CHEBI:30616"/>
        <dbReference type="ChEBI" id="CHEBI:32966"/>
        <dbReference type="ChEBI" id="CHEBI:57634"/>
        <dbReference type="ChEBI" id="CHEBI:456216"/>
        <dbReference type="EC" id="2.7.1.11"/>
    </reaction>
</comment>
<dbReference type="AlphaFoldDB" id="A0A9D4YY51"/>
<evidence type="ECO:0000256" key="11">
    <source>
        <dbReference type="SAM" id="MobiDB-lite"/>
    </source>
</evidence>
<reference evidence="13" key="2">
    <citation type="submission" date="2020-11" db="EMBL/GenBank/DDBJ databases">
        <authorList>
            <person name="Cecchin M."/>
            <person name="Marcolungo L."/>
            <person name="Rossato M."/>
            <person name="Girolomoni L."/>
            <person name="Cosentino E."/>
            <person name="Cuine S."/>
            <person name="Li-Beisson Y."/>
            <person name="Delledonne M."/>
            <person name="Ballottari M."/>
        </authorList>
    </citation>
    <scope>NUCLEOTIDE SEQUENCE</scope>
    <source>
        <strain evidence="13">211/11P</strain>
        <tissue evidence="13">Whole cell</tissue>
    </source>
</reference>
<evidence type="ECO:0000256" key="2">
    <source>
        <dbReference type="ARBA" id="ARBA00002659"/>
    </source>
</evidence>
<gene>
    <name evidence="13" type="ORF">D9Q98_003998</name>
</gene>
<dbReference type="InterPro" id="IPR000023">
    <property type="entry name" value="Phosphofructokinase_dom"/>
</dbReference>
<dbReference type="InterPro" id="IPR035966">
    <property type="entry name" value="PKF_sf"/>
</dbReference>
<keyword evidence="14" id="KW-1185">Reference proteome</keyword>
<keyword evidence="5" id="KW-0547">Nucleotide-binding</keyword>
<evidence type="ECO:0000256" key="8">
    <source>
        <dbReference type="ARBA" id="ARBA00022842"/>
    </source>
</evidence>
<dbReference type="PRINTS" id="PR00476">
    <property type="entry name" value="PHFRCTKINASE"/>
</dbReference>
<dbReference type="Proteomes" id="UP001055712">
    <property type="component" value="Unassembled WGS sequence"/>
</dbReference>
<proteinExistence type="predicted"/>
<evidence type="ECO:0000313" key="13">
    <source>
        <dbReference type="EMBL" id="KAI3432446.1"/>
    </source>
</evidence>
<protein>
    <recommendedName>
        <fullName evidence="12">Phosphofructokinase domain-containing protein</fullName>
    </recommendedName>
</protein>
<dbReference type="GO" id="GO:0005737">
    <property type="term" value="C:cytoplasm"/>
    <property type="evidence" value="ECO:0007669"/>
    <property type="project" value="UniProtKB-ARBA"/>
</dbReference>
<keyword evidence="6" id="KW-0418">Kinase</keyword>
<keyword evidence="4" id="KW-0479">Metal-binding</keyword>
<keyword evidence="3" id="KW-0808">Transferase</keyword>
<dbReference type="GO" id="GO:0046872">
    <property type="term" value="F:metal ion binding"/>
    <property type="evidence" value="ECO:0007669"/>
    <property type="project" value="UniProtKB-KW"/>
</dbReference>
<dbReference type="Gene3D" id="3.40.50.450">
    <property type="match status" value="1"/>
</dbReference>
<dbReference type="InterPro" id="IPR050929">
    <property type="entry name" value="PFKA"/>
</dbReference>
<feature type="region of interest" description="Disordered" evidence="11">
    <location>
        <begin position="22"/>
        <end position="49"/>
    </location>
</feature>
<evidence type="ECO:0000256" key="6">
    <source>
        <dbReference type="ARBA" id="ARBA00022777"/>
    </source>
</evidence>
<dbReference type="PANTHER" id="PTHR45770">
    <property type="entry name" value="ATP-DEPENDENT 6-PHOSPHOFRUCTOKINASE 1"/>
    <property type="match status" value="1"/>
</dbReference>
<dbReference type="SUPFAM" id="SSF53784">
    <property type="entry name" value="Phosphofructokinase"/>
    <property type="match status" value="1"/>
</dbReference>
<dbReference type="GO" id="GO:0005524">
    <property type="term" value="F:ATP binding"/>
    <property type="evidence" value="ECO:0007669"/>
    <property type="project" value="UniProtKB-KW"/>
</dbReference>
<keyword evidence="7" id="KW-0067">ATP-binding</keyword>
<dbReference type="NCBIfam" id="NF005301">
    <property type="entry name" value="PRK06830.1"/>
    <property type="match status" value="1"/>
</dbReference>
<reference evidence="13" key="1">
    <citation type="journal article" date="2019" name="Plant J.">
        <title>Chlorella vulgaris genome assembly and annotation reveals the molecular basis for metabolic acclimation to high light conditions.</title>
        <authorList>
            <person name="Cecchin M."/>
            <person name="Marcolungo L."/>
            <person name="Rossato M."/>
            <person name="Girolomoni L."/>
            <person name="Cosentino E."/>
            <person name="Cuine S."/>
            <person name="Li-Beisson Y."/>
            <person name="Delledonne M."/>
            <person name="Ballottari M."/>
        </authorList>
    </citation>
    <scope>NUCLEOTIDE SEQUENCE</scope>
    <source>
        <strain evidence="13">211/11P</strain>
    </source>
</reference>
<comment type="caution">
    <text evidence="13">The sequence shown here is derived from an EMBL/GenBank/DDBJ whole genome shotgun (WGS) entry which is preliminary data.</text>
</comment>
<keyword evidence="8" id="KW-0460">Magnesium</keyword>
<accession>A0A9D4YY51</accession>
<evidence type="ECO:0000256" key="4">
    <source>
        <dbReference type="ARBA" id="ARBA00022723"/>
    </source>
</evidence>
<evidence type="ECO:0000256" key="5">
    <source>
        <dbReference type="ARBA" id="ARBA00022741"/>
    </source>
</evidence>
<evidence type="ECO:0000256" key="3">
    <source>
        <dbReference type="ARBA" id="ARBA00022679"/>
    </source>
</evidence>
<evidence type="ECO:0000256" key="1">
    <source>
        <dbReference type="ARBA" id="ARBA00001946"/>
    </source>
</evidence>
<evidence type="ECO:0000259" key="12">
    <source>
        <dbReference type="Pfam" id="PF00365"/>
    </source>
</evidence>
<dbReference type="GO" id="GO:0003872">
    <property type="term" value="F:6-phosphofructokinase activity"/>
    <property type="evidence" value="ECO:0007669"/>
    <property type="project" value="UniProtKB-EC"/>
</dbReference>
<dbReference type="EMBL" id="SIDB01000005">
    <property type="protein sequence ID" value="KAI3432446.1"/>
    <property type="molecule type" value="Genomic_DNA"/>
</dbReference>
<organism evidence="13 14">
    <name type="scientific">Chlorella vulgaris</name>
    <name type="common">Green alga</name>
    <dbReference type="NCBI Taxonomy" id="3077"/>
    <lineage>
        <taxon>Eukaryota</taxon>
        <taxon>Viridiplantae</taxon>
        <taxon>Chlorophyta</taxon>
        <taxon>core chlorophytes</taxon>
        <taxon>Trebouxiophyceae</taxon>
        <taxon>Chlorellales</taxon>
        <taxon>Chlorellaceae</taxon>
        <taxon>Chlorella clade</taxon>
        <taxon>Chlorella</taxon>
    </lineage>
</organism>
<evidence type="ECO:0000256" key="9">
    <source>
        <dbReference type="ARBA" id="ARBA00023152"/>
    </source>
</evidence>
<dbReference type="GO" id="GO:0006002">
    <property type="term" value="P:fructose 6-phosphate metabolic process"/>
    <property type="evidence" value="ECO:0007669"/>
    <property type="project" value="InterPro"/>
</dbReference>
<sequence>MAFSGLRDPTGLRYDVTLPVRHSRGKGMTSSTSEGGQRMSWHPANRRGNSTALPCKRAACVTCSSKAGSDYAVTNFQVETPDVSDEVLECPSLRHMLRPRPSPFCVSNNFGGGFVSDEDRVALSSIKFASADSAGAKCISNDNGHSSWLEASMEQLCVPLPPWSLRAGARETIWHNPVEVNAAIVTCGGLCPGLNDVVQGLVSKLTDYGVPEGNIVGIRYGFRGFYDRKTKPIMLTKKSVEGIHLEGGTILGTSRGGADLSPVHCREIVKQIDLWGIDMVFVVGGNGGNAGAAAIQEELQKNDILCSVVAVPKSIDNDILLIDKTFGFDTAVEEAQRALLAAKVEAGSAYRGIGLVKLMGRQSGFIAMQASMASGVVDICLIPEVPFKLHGETGMFAYLEKVLSEKGHAMVCVAEGAGQDILDEGEVRTDASGNPILQDVGPWMKKEIKKCFKDADVKYIDPSYQIRSIPTISGDRIYCKVLAHNAVHAAFAGFTGVTMGLVNTHYCYLPIHTVIQAPRRVDPRGKTWNRLRASIGQPNFY</sequence>
<feature type="domain" description="Phosphofructokinase" evidence="12">
    <location>
        <begin position="182"/>
        <end position="489"/>
    </location>
</feature>
<evidence type="ECO:0000256" key="7">
    <source>
        <dbReference type="ARBA" id="ARBA00022840"/>
    </source>
</evidence>
<evidence type="ECO:0000256" key="10">
    <source>
        <dbReference type="ARBA" id="ARBA00048070"/>
    </source>
</evidence>
<comment type="cofactor">
    <cofactor evidence="1">
        <name>Mg(2+)</name>
        <dbReference type="ChEBI" id="CHEBI:18420"/>
    </cofactor>
</comment>
<evidence type="ECO:0000313" key="14">
    <source>
        <dbReference type="Proteomes" id="UP001055712"/>
    </source>
</evidence>
<dbReference type="InterPro" id="IPR022953">
    <property type="entry name" value="ATP_PFK"/>
</dbReference>
<name>A0A9D4YY51_CHLVU</name>